<accession>A0A022VU41</accession>
<dbReference type="PANTHER" id="PTHR43591:SF31">
    <property type="entry name" value="LAEA-LIKE, PUTATIVE (AFU_ORTHOLOGUE AFUA_8G01930)-RELATED"/>
    <property type="match status" value="1"/>
</dbReference>
<dbReference type="Pfam" id="PF13489">
    <property type="entry name" value="Methyltransf_23"/>
    <property type="match status" value="1"/>
</dbReference>
<evidence type="ECO:0000313" key="1">
    <source>
        <dbReference type="EMBL" id="EZF49248.1"/>
    </source>
</evidence>
<dbReference type="AlphaFoldDB" id="A0A022VU41"/>
<evidence type="ECO:0008006" key="2">
    <source>
        <dbReference type="Google" id="ProtNLM"/>
    </source>
</evidence>
<proteinExistence type="predicted"/>
<dbReference type="HOGENOM" id="CLU_010595_7_1_1"/>
<dbReference type="InterPro" id="IPR029063">
    <property type="entry name" value="SAM-dependent_MTases_sf"/>
</dbReference>
<sequence length="328" mass="37419">MVAVADRSLEIDAWKQAENDDESTHSELQDEQSYLSSLTSSVVNYKYENGRRYHAFREGIYTLPNDKEEQDRMDFVHHIYLLLLGGALYVAPISDPKRVLDLGTGTGLWVNDFADEHPNAEVFGTDLSAIQSPWVPPNVIFEIDDYETDWSYSSGFDFIHSRELMGFIGDHDRFMSQAYENLNPGGWLEMQTTDPTLFSVDGGMERAKILPSYIANLHRASALFGKSMTEVNSWPRRMVRAGFKDVQVQILTLPIGTWPKDPKLKEIGKFQQVQIAQAVGAYTPALYTRVLKWTREEINDLCAKVRAELQDRSLHLYLKVHIVIGRKP</sequence>
<reference evidence="1" key="1">
    <citation type="submission" date="2014-02" db="EMBL/GenBank/DDBJ databases">
        <title>The Genome Sequence of Trichophyton rubrum (morphotype fischeri) CBS 288.86.</title>
        <authorList>
            <consortium name="The Broad Institute Genomics Platform"/>
            <person name="Cuomo C.A."/>
            <person name="White T.C."/>
            <person name="Graser Y."/>
            <person name="Martinez-Rossi N."/>
            <person name="Heitman J."/>
            <person name="Young S.K."/>
            <person name="Zeng Q."/>
            <person name="Gargeya S."/>
            <person name="Abouelleil A."/>
            <person name="Alvarado L."/>
            <person name="Chapman S.B."/>
            <person name="Gainer-Dewar J."/>
            <person name="Goldberg J."/>
            <person name="Griggs A."/>
            <person name="Gujja S."/>
            <person name="Hansen M."/>
            <person name="Howarth C."/>
            <person name="Imamovic A."/>
            <person name="Larimer J."/>
            <person name="Martinez D."/>
            <person name="Murphy C."/>
            <person name="Pearson M.D."/>
            <person name="Persinoti G."/>
            <person name="Poon T."/>
            <person name="Priest M."/>
            <person name="Roberts A.D."/>
            <person name="Saif S."/>
            <person name="Shea T.D."/>
            <person name="Sykes S.N."/>
            <person name="Wortman J."/>
            <person name="Nusbaum C."/>
            <person name="Birren B."/>
        </authorList>
    </citation>
    <scope>NUCLEOTIDE SEQUENCE [LARGE SCALE GENOMIC DNA]</scope>
    <source>
        <strain evidence="1">CBS 288.86</strain>
    </source>
</reference>
<dbReference type="Gene3D" id="3.40.50.150">
    <property type="entry name" value="Vaccinia Virus protein VP39"/>
    <property type="match status" value="1"/>
</dbReference>
<protein>
    <recommendedName>
        <fullName evidence="2">Methyltransferase domain-containing protein</fullName>
    </recommendedName>
</protein>
<dbReference type="GO" id="GO:0008168">
    <property type="term" value="F:methyltransferase activity"/>
    <property type="evidence" value="ECO:0007669"/>
    <property type="project" value="TreeGrafter"/>
</dbReference>
<name>A0A022VU41_TRIRU</name>
<dbReference type="EMBL" id="KK207907">
    <property type="protein sequence ID" value="EZF49248.1"/>
    <property type="molecule type" value="Genomic_DNA"/>
</dbReference>
<organism evidence="1">
    <name type="scientific">Trichophyton rubrum CBS 288.86</name>
    <dbReference type="NCBI Taxonomy" id="1215330"/>
    <lineage>
        <taxon>Eukaryota</taxon>
        <taxon>Fungi</taxon>
        <taxon>Dikarya</taxon>
        <taxon>Ascomycota</taxon>
        <taxon>Pezizomycotina</taxon>
        <taxon>Eurotiomycetes</taxon>
        <taxon>Eurotiomycetidae</taxon>
        <taxon>Onygenales</taxon>
        <taxon>Arthrodermataceae</taxon>
        <taxon>Trichophyton</taxon>
    </lineage>
</organism>
<dbReference type="SUPFAM" id="SSF53335">
    <property type="entry name" value="S-adenosyl-L-methionine-dependent methyltransferases"/>
    <property type="match status" value="1"/>
</dbReference>
<dbReference type="OrthoDB" id="2013972at2759"/>
<dbReference type="Proteomes" id="UP000023758">
    <property type="component" value="Unassembled WGS sequence"/>
</dbReference>
<gene>
    <name evidence="1" type="ORF">H103_07191</name>
</gene>
<dbReference type="PANTHER" id="PTHR43591">
    <property type="entry name" value="METHYLTRANSFERASE"/>
    <property type="match status" value="1"/>
</dbReference>
<dbReference type="CDD" id="cd02440">
    <property type="entry name" value="AdoMet_MTases"/>
    <property type="match status" value="1"/>
</dbReference>